<feature type="region of interest" description="Disordered" evidence="1">
    <location>
        <begin position="43"/>
        <end position="64"/>
    </location>
</feature>
<sequence length="187" mass="21021">MDSSTPRDGSDEEEELLDLKPNGSSAEFCGLKSKLCPTSEQLCERDSASVKTKPRPGSTTTTTTGLCVSQSRLRQIDDPVNRLLQQLHKLIFITQLPPAPHHDSKRRLVERFKKSLFSAHSDPHKLKSELSKLLQTSSEVMELGLVPDWSLVQQPDTDGTEDGVTYEQMQGFIEELLEENGYYKTTR</sequence>
<protein>
    <submittedName>
        <fullName evidence="2">Uncharacterized protein</fullName>
    </submittedName>
</protein>
<dbReference type="AlphaFoldDB" id="A0AAW0N6N9"/>
<organism evidence="2 3">
    <name type="scientific">Mugilogobius chulae</name>
    <name type="common">yellowstripe goby</name>
    <dbReference type="NCBI Taxonomy" id="88201"/>
    <lineage>
        <taxon>Eukaryota</taxon>
        <taxon>Metazoa</taxon>
        <taxon>Chordata</taxon>
        <taxon>Craniata</taxon>
        <taxon>Vertebrata</taxon>
        <taxon>Euteleostomi</taxon>
        <taxon>Actinopterygii</taxon>
        <taxon>Neopterygii</taxon>
        <taxon>Teleostei</taxon>
        <taxon>Neoteleostei</taxon>
        <taxon>Acanthomorphata</taxon>
        <taxon>Gobiaria</taxon>
        <taxon>Gobiiformes</taxon>
        <taxon>Gobioidei</taxon>
        <taxon>Gobiidae</taxon>
        <taxon>Gobionellinae</taxon>
        <taxon>Mugilogobius</taxon>
    </lineage>
</organism>
<name>A0AAW0N6N9_9GOBI</name>
<reference evidence="3" key="1">
    <citation type="submission" date="2024-04" db="EMBL/GenBank/DDBJ databases">
        <title>Salinicola lusitanus LLJ914,a marine bacterium isolated from the Okinawa Trough.</title>
        <authorList>
            <person name="Li J."/>
        </authorList>
    </citation>
    <scope>NUCLEOTIDE SEQUENCE [LARGE SCALE GENOMIC DNA]</scope>
</reference>
<proteinExistence type="predicted"/>
<dbReference type="Proteomes" id="UP001460270">
    <property type="component" value="Unassembled WGS sequence"/>
</dbReference>
<evidence type="ECO:0000313" key="3">
    <source>
        <dbReference type="Proteomes" id="UP001460270"/>
    </source>
</evidence>
<feature type="region of interest" description="Disordered" evidence="1">
    <location>
        <begin position="1"/>
        <end position="24"/>
    </location>
</feature>
<gene>
    <name evidence="2" type="ORF">WMY93_026149</name>
</gene>
<evidence type="ECO:0000313" key="2">
    <source>
        <dbReference type="EMBL" id="KAK7886528.1"/>
    </source>
</evidence>
<comment type="caution">
    <text evidence="2">The sequence shown here is derived from an EMBL/GenBank/DDBJ whole genome shotgun (WGS) entry which is preliminary data.</text>
</comment>
<accession>A0AAW0N6N9</accession>
<dbReference type="EMBL" id="JBBPFD010000019">
    <property type="protein sequence ID" value="KAK7886528.1"/>
    <property type="molecule type" value="Genomic_DNA"/>
</dbReference>
<keyword evidence="3" id="KW-1185">Reference proteome</keyword>
<evidence type="ECO:0000256" key="1">
    <source>
        <dbReference type="SAM" id="MobiDB-lite"/>
    </source>
</evidence>